<gene>
    <name evidence="7" type="primary">omt9</name>
    <name evidence="7" type="ORF">DFA_05809</name>
</gene>
<dbReference type="InterPro" id="IPR029063">
    <property type="entry name" value="SAM-dependent_MTases_sf"/>
</dbReference>
<dbReference type="KEGG" id="dfa:DFA_05809"/>
<keyword evidence="2" id="KW-0808">Transferase</keyword>
<keyword evidence="3" id="KW-0949">S-adenosyl-L-methionine</keyword>
<dbReference type="Gene3D" id="1.10.10.10">
    <property type="entry name" value="Winged helix-like DNA-binding domain superfamily/Winged helix DNA-binding domain"/>
    <property type="match status" value="1"/>
</dbReference>
<feature type="domain" description="O-methyltransferase dimerisation" evidence="6">
    <location>
        <begin position="58"/>
        <end position="142"/>
    </location>
</feature>
<dbReference type="EMBL" id="GL883008">
    <property type="protein sequence ID" value="EGG23675.1"/>
    <property type="molecule type" value="Genomic_DNA"/>
</dbReference>
<dbReference type="InterPro" id="IPR012967">
    <property type="entry name" value="COMT_dimerisation"/>
</dbReference>
<evidence type="ECO:0000259" key="6">
    <source>
        <dbReference type="Pfam" id="PF08100"/>
    </source>
</evidence>
<dbReference type="RefSeq" id="XP_004361526.1">
    <property type="nucleotide sequence ID" value="XM_004361469.1"/>
</dbReference>
<dbReference type="InterPro" id="IPR016461">
    <property type="entry name" value="COMT-like"/>
</dbReference>
<accession>F4PMT1</accession>
<dbReference type="GO" id="GO:0008171">
    <property type="term" value="F:O-methyltransferase activity"/>
    <property type="evidence" value="ECO:0007669"/>
    <property type="project" value="InterPro"/>
</dbReference>
<dbReference type="Gene3D" id="3.40.50.150">
    <property type="entry name" value="Vaccinia Virus protein VP39"/>
    <property type="match status" value="1"/>
</dbReference>
<evidence type="ECO:0000256" key="4">
    <source>
        <dbReference type="SAM" id="MobiDB-lite"/>
    </source>
</evidence>
<dbReference type="InterPro" id="IPR036390">
    <property type="entry name" value="WH_DNA-bd_sf"/>
</dbReference>
<dbReference type="Pfam" id="PF00891">
    <property type="entry name" value="Methyltransf_2"/>
    <property type="match status" value="1"/>
</dbReference>
<dbReference type="OrthoDB" id="16076at2759"/>
<evidence type="ECO:0000256" key="1">
    <source>
        <dbReference type="ARBA" id="ARBA00022603"/>
    </source>
</evidence>
<evidence type="ECO:0000256" key="2">
    <source>
        <dbReference type="ARBA" id="ARBA00022679"/>
    </source>
</evidence>
<dbReference type="InterPro" id="IPR001077">
    <property type="entry name" value="COMT_C"/>
</dbReference>
<dbReference type="SUPFAM" id="SSF46785">
    <property type="entry name" value="Winged helix' DNA-binding domain"/>
    <property type="match status" value="1"/>
</dbReference>
<dbReference type="PROSITE" id="PS51683">
    <property type="entry name" value="SAM_OMT_II"/>
    <property type="match status" value="1"/>
</dbReference>
<evidence type="ECO:0000313" key="8">
    <source>
        <dbReference type="Proteomes" id="UP000007797"/>
    </source>
</evidence>
<dbReference type="GeneID" id="14874902"/>
<organism evidence="7 8">
    <name type="scientific">Cavenderia fasciculata</name>
    <name type="common">Slime mold</name>
    <name type="synonym">Dictyostelium fasciculatum</name>
    <dbReference type="NCBI Taxonomy" id="261658"/>
    <lineage>
        <taxon>Eukaryota</taxon>
        <taxon>Amoebozoa</taxon>
        <taxon>Evosea</taxon>
        <taxon>Eumycetozoa</taxon>
        <taxon>Dictyostelia</taxon>
        <taxon>Acytosteliales</taxon>
        <taxon>Cavenderiaceae</taxon>
        <taxon>Cavenderia</taxon>
    </lineage>
</organism>
<dbReference type="PANTHER" id="PTHR43712:SF2">
    <property type="entry name" value="O-METHYLTRANSFERASE CICE"/>
    <property type="match status" value="1"/>
</dbReference>
<evidence type="ECO:0000313" key="7">
    <source>
        <dbReference type="EMBL" id="EGG23675.1"/>
    </source>
</evidence>
<dbReference type="GO" id="GO:0032259">
    <property type="term" value="P:methylation"/>
    <property type="evidence" value="ECO:0007669"/>
    <property type="project" value="UniProtKB-KW"/>
</dbReference>
<feature type="compositionally biased region" description="Low complexity" evidence="4">
    <location>
        <begin position="11"/>
        <end position="31"/>
    </location>
</feature>
<evidence type="ECO:0000256" key="3">
    <source>
        <dbReference type="ARBA" id="ARBA00022691"/>
    </source>
</evidence>
<name>F4PMT1_CACFS</name>
<keyword evidence="8" id="KW-1185">Reference proteome</keyword>
<dbReference type="PIRSF" id="PIRSF005739">
    <property type="entry name" value="O-mtase"/>
    <property type="match status" value="1"/>
</dbReference>
<feature type="compositionally biased region" description="Basic and acidic residues" evidence="4">
    <location>
        <begin position="1"/>
        <end position="10"/>
    </location>
</feature>
<dbReference type="PANTHER" id="PTHR43712">
    <property type="entry name" value="PUTATIVE (AFU_ORTHOLOGUE AFUA_4G14580)-RELATED"/>
    <property type="match status" value="1"/>
</dbReference>
<reference evidence="8" key="1">
    <citation type="journal article" date="2011" name="Genome Res.">
        <title>Phylogeny-wide analysis of social amoeba genomes highlights ancient origins for complex intercellular communication.</title>
        <authorList>
            <person name="Heidel A.J."/>
            <person name="Lawal H.M."/>
            <person name="Felder M."/>
            <person name="Schilde C."/>
            <person name="Helps N.R."/>
            <person name="Tunggal B."/>
            <person name="Rivero F."/>
            <person name="John U."/>
            <person name="Schleicher M."/>
            <person name="Eichinger L."/>
            <person name="Platzer M."/>
            <person name="Noegel A.A."/>
            <person name="Schaap P."/>
            <person name="Gloeckner G."/>
        </authorList>
    </citation>
    <scope>NUCLEOTIDE SEQUENCE [LARGE SCALE GENOMIC DNA]</scope>
    <source>
        <strain evidence="8">SH3</strain>
    </source>
</reference>
<dbReference type="GO" id="GO:0046983">
    <property type="term" value="F:protein dimerization activity"/>
    <property type="evidence" value="ECO:0007669"/>
    <property type="project" value="InterPro"/>
</dbReference>
<dbReference type="Pfam" id="PF08100">
    <property type="entry name" value="Dimerisation"/>
    <property type="match status" value="1"/>
</dbReference>
<dbReference type="Proteomes" id="UP000007797">
    <property type="component" value="Unassembled WGS sequence"/>
</dbReference>
<dbReference type="AlphaFoldDB" id="F4PMT1"/>
<evidence type="ECO:0000259" key="5">
    <source>
        <dbReference type="Pfam" id="PF00891"/>
    </source>
</evidence>
<proteinExistence type="predicted"/>
<dbReference type="SUPFAM" id="SSF53335">
    <property type="entry name" value="S-adenosyl-L-methionine-dependent methyltransferases"/>
    <property type="match status" value="1"/>
</dbReference>
<dbReference type="OMA" id="HGPEPTI"/>
<protein>
    <submittedName>
        <fullName evidence="7">O-methyltransferase family 2 protein</fullName>
    </submittedName>
</protein>
<feature type="domain" description="O-methyltransferase C-terminal" evidence="5">
    <location>
        <begin position="161"/>
        <end position="368"/>
    </location>
</feature>
<sequence>MSYCNTDKDTSTSSTINSITSSPSLSSLSSTSSVVVGPISNHHGKDEKFEEYQQTLNEICQGMYKARCLNMVTELNIAAMLTDGQKYSCDELAEQVGVDAKSLFKVMRALSTMGIFNHHTDGLESVDSHLFSQSPISKMLLDTDTRNLLLYECGDFSYKSWLNIGDTVKTGVSSIPKSFGADSFIGALHKNQKDLNIFEKGMTGMTRPGIPKLLQQSDFSKFDIVADIGGCQGVLIQEILKYNKNIKKGINFDLPITIENNRLHLDRVNVDPRFIEIEGSFFEQVPQADCYILSKIMMDDEPSKKILEIIRQSIKPNGKVYIYDCILEKESQNYSYKCWVDVHLWHSLNSSGRTIREWRELAKSAGFKVDQFIGESLIVMSKLISD</sequence>
<dbReference type="InterPro" id="IPR036388">
    <property type="entry name" value="WH-like_DNA-bd_sf"/>
</dbReference>
<feature type="region of interest" description="Disordered" evidence="4">
    <location>
        <begin position="1"/>
        <end position="31"/>
    </location>
</feature>
<keyword evidence="1" id="KW-0489">Methyltransferase</keyword>